<dbReference type="SUPFAM" id="SSF103088">
    <property type="entry name" value="OmpA-like"/>
    <property type="match status" value="1"/>
</dbReference>
<proteinExistence type="predicted"/>
<name>A0ABW3Z7H2_9HYPH</name>
<feature type="domain" description="OmpA-like" evidence="6">
    <location>
        <begin position="278"/>
        <end position="394"/>
    </location>
</feature>
<dbReference type="PANTHER" id="PTHR30329:SF21">
    <property type="entry name" value="LIPOPROTEIN YIAD-RELATED"/>
    <property type="match status" value="1"/>
</dbReference>
<evidence type="ECO:0000259" key="6">
    <source>
        <dbReference type="PROSITE" id="PS51123"/>
    </source>
</evidence>
<organism evidence="7 8">
    <name type="scientific">Methylopila musalis</name>
    <dbReference type="NCBI Taxonomy" id="1134781"/>
    <lineage>
        <taxon>Bacteria</taxon>
        <taxon>Pseudomonadati</taxon>
        <taxon>Pseudomonadota</taxon>
        <taxon>Alphaproteobacteria</taxon>
        <taxon>Hyphomicrobiales</taxon>
        <taxon>Methylopilaceae</taxon>
        <taxon>Methylopila</taxon>
    </lineage>
</organism>
<dbReference type="Pfam" id="PF00691">
    <property type="entry name" value="OmpA"/>
    <property type="match status" value="1"/>
</dbReference>
<dbReference type="PRINTS" id="PR01021">
    <property type="entry name" value="OMPADOMAIN"/>
</dbReference>
<gene>
    <name evidence="7" type="ORF">ACFQ4O_09355</name>
</gene>
<evidence type="ECO:0000256" key="1">
    <source>
        <dbReference type="ARBA" id="ARBA00004442"/>
    </source>
</evidence>
<keyword evidence="2 4" id="KW-0472">Membrane</keyword>
<dbReference type="PROSITE" id="PS51123">
    <property type="entry name" value="OMPA_2"/>
    <property type="match status" value="1"/>
</dbReference>
<evidence type="ECO:0000256" key="5">
    <source>
        <dbReference type="SAM" id="MobiDB-lite"/>
    </source>
</evidence>
<dbReference type="CDD" id="cd07185">
    <property type="entry name" value="OmpA_C-like"/>
    <property type="match status" value="1"/>
</dbReference>
<dbReference type="PANTHER" id="PTHR30329">
    <property type="entry name" value="STATOR ELEMENT OF FLAGELLAR MOTOR COMPLEX"/>
    <property type="match status" value="1"/>
</dbReference>
<dbReference type="InterPro" id="IPR050330">
    <property type="entry name" value="Bact_OuterMem_StrucFunc"/>
</dbReference>
<evidence type="ECO:0000256" key="2">
    <source>
        <dbReference type="ARBA" id="ARBA00023136"/>
    </source>
</evidence>
<feature type="region of interest" description="Disordered" evidence="5">
    <location>
        <begin position="1"/>
        <end position="29"/>
    </location>
</feature>
<dbReference type="InterPro" id="IPR036737">
    <property type="entry name" value="OmpA-like_sf"/>
</dbReference>
<reference evidence="8" key="1">
    <citation type="journal article" date="2019" name="Int. J. Syst. Evol. Microbiol.">
        <title>The Global Catalogue of Microorganisms (GCM) 10K type strain sequencing project: providing services to taxonomists for standard genome sequencing and annotation.</title>
        <authorList>
            <consortium name="The Broad Institute Genomics Platform"/>
            <consortium name="The Broad Institute Genome Sequencing Center for Infectious Disease"/>
            <person name="Wu L."/>
            <person name="Ma J."/>
        </authorList>
    </citation>
    <scope>NUCLEOTIDE SEQUENCE [LARGE SCALE GENOMIC DNA]</scope>
    <source>
        <strain evidence="8">CCUG 61696</strain>
    </source>
</reference>
<accession>A0ABW3Z7H2</accession>
<dbReference type="EMBL" id="JBHTMX010000069">
    <property type="protein sequence ID" value="MFD1332202.1"/>
    <property type="molecule type" value="Genomic_DNA"/>
</dbReference>
<comment type="caution">
    <text evidence="7">The sequence shown here is derived from an EMBL/GenBank/DDBJ whole genome shotgun (WGS) entry which is preliminary data.</text>
</comment>
<keyword evidence="3" id="KW-0998">Cell outer membrane</keyword>
<dbReference type="Gene3D" id="3.30.1330.60">
    <property type="entry name" value="OmpA-like domain"/>
    <property type="match status" value="1"/>
</dbReference>
<dbReference type="Proteomes" id="UP001597171">
    <property type="component" value="Unassembled WGS sequence"/>
</dbReference>
<sequence length="394" mass="42632">MRARPKRAKLAANDDRAPDTDRRTRGSPGGHVMRFIRRLLLAGLLGLLPAAALADAAVPTKDIKGAKDNPLLKRYEGSFIVSYERQAFTDFSIPLAKVEKNPDGERDARLNNYIFRPAKKLDLEGARTRLVYVLPEDRSPLEVLRNYQDEVEAAGGEVLFACKGADGCGGDSTRAASGGGGDMSFMMYFVISEDLKDEAFSNGACALTSSISDQRFFAARLPGADGDAHVTVHTFQLNDTLYCKALNGRTIALVHVIEPKGRDRKMVTVKAEDMAKSIDKTGRVALYGVFFDTDKAELKPTSEPTLVEIAALLKGDPKLAALIVGHTDNQGGFDYNMDLSKRRAEAVVKALAASHGVDPKRLKAAGAGMIAPAAPNDSDDGRAKNRRVEVVRLN</sequence>
<evidence type="ECO:0000313" key="7">
    <source>
        <dbReference type="EMBL" id="MFD1332202.1"/>
    </source>
</evidence>
<dbReference type="RefSeq" id="WP_378775427.1">
    <property type="nucleotide sequence ID" value="NZ_JBHTMX010000069.1"/>
</dbReference>
<comment type="subcellular location">
    <subcellularLocation>
        <location evidence="1">Cell outer membrane</location>
    </subcellularLocation>
</comment>
<dbReference type="InterPro" id="IPR006664">
    <property type="entry name" value="OMP_bac"/>
</dbReference>
<protein>
    <submittedName>
        <fullName evidence="7">OmpA family protein</fullName>
    </submittedName>
</protein>
<feature type="compositionally biased region" description="Basic and acidic residues" evidence="5">
    <location>
        <begin position="12"/>
        <end position="24"/>
    </location>
</feature>
<dbReference type="InterPro" id="IPR006665">
    <property type="entry name" value="OmpA-like"/>
</dbReference>
<evidence type="ECO:0000256" key="4">
    <source>
        <dbReference type="PROSITE-ProRule" id="PRU00473"/>
    </source>
</evidence>
<evidence type="ECO:0000313" key="8">
    <source>
        <dbReference type="Proteomes" id="UP001597171"/>
    </source>
</evidence>
<evidence type="ECO:0000256" key="3">
    <source>
        <dbReference type="ARBA" id="ARBA00023237"/>
    </source>
</evidence>
<keyword evidence="8" id="KW-1185">Reference proteome</keyword>